<feature type="compositionally biased region" description="Polar residues" evidence="10">
    <location>
        <begin position="279"/>
        <end position="291"/>
    </location>
</feature>
<name>G0SFB6_CHATD</name>
<feature type="domain" description="DNA polymerase alpha/delta/epsilon subunit B" evidence="11">
    <location>
        <begin position="225"/>
        <end position="483"/>
    </location>
</feature>
<dbReference type="EMBL" id="GL988046">
    <property type="protein sequence ID" value="EGS18132.1"/>
    <property type="molecule type" value="Genomic_DNA"/>
</dbReference>
<dbReference type="GO" id="GO:0006281">
    <property type="term" value="P:DNA repair"/>
    <property type="evidence" value="ECO:0007669"/>
    <property type="project" value="UniProtKB-ARBA"/>
</dbReference>
<dbReference type="OrthoDB" id="3763at2759"/>
<dbReference type="AlphaFoldDB" id="G0SFB6"/>
<evidence type="ECO:0000259" key="12">
    <source>
        <dbReference type="Pfam" id="PF18018"/>
    </source>
</evidence>
<evidence type="ECO:0000313" key="13">
    <source>
        <dbReference type="EMBL" id="EGS18132.1"/>
    </source>
</evidence>
<dbReference type="GO" id="GO:0006273">
    <property type="term" value="P:lagging strand elongation"/>
    <property type="evidence" value="ECO:0007669"/>
    <property type="project" value="UniProtKB-ARBA"/>
</dbReference>
<dbReference type="GO" id="GO:0003677">
    <property type="term" value="F:DNA binding"/>
    <property type="evidence" value="ECO:0007669"/>
    <property type="project" value="InterPro"/>
</dbReference>
<dbReference type="HOGENOM" id="CLU_021763_1_0_1"/>
<evidence type="ECO:0000256" key="6">
    <source>
        <dbReference type="ARBA" id="ARBA00022705"/>
    </source>
</evidence>
<evidence type="ECO:0000256" key="10">
    <source>
        <dbReference type="SAM" id="MobiDB-lite"/>
    </source>
</evidence>
<dbReference type="STRING" id="759272.G0SFB6"/>
<reference evidence="13 14" key="1">
    <citation type="journal article" date="2011" name="Cell">
        <title>Insight into structure and assembly of the nuclear pore complex by utilizing the genome of a eukaryotic thermophile.</title>
        <authorList>
            <person name="Amlacher S."/>
            <person name="Sarges P."/>
            <person name="Flemming D."/>
            <person name="van Noort V."/>
            <person name="Kunze R."/>
            <person name="Devos D.P."/>
            <person name="Arumugam M."/>
            <person name="Bork P."/>
            <person name="Hurt E."/>
        </authorList>
    </citation>
    <scope>NUCLEOTIDE SEQUENCE [LARGE SCALE GENOMIC DNA]</scope>
    <source>
        <strain evidence="14">DSM 1495 / CBS 144.50 / IMI 039719</strain>
    </source>
</reference>
<dbReference type="InterPro" id="IPR007185">
    <property type="entry name" value="DNA_pol_a/d/e_bsu"/>
</dbReference>
<protein>
    <recommendedName>
        <fullName evidence="3">DNA-directed DNA polymerase</fullName>
        <ecNumber evidence="3">2.7.7.7</ecNumber>
    </recommendedName>
</protein>
<evidence type="ECO:0000259" key="11">
    <source>
        <dbReference type="Pfam" id="PF04042"/>
    </source>
</evidence>
<feature type="domain" description="DNA polymerase delta subunit OB-fold" evidence="12">
    <location>
        <begin position="48"/>
        <end position="185"/>
    </location>
</feature>
<dbReference type="GO" id="GO:0003887">
    <property type="term" value="F:DNA-directed DNA polymerase activity"/>
    <property type="evidence" value="ECO:0007669"/>
    <property type="project" value="UniProtKB-KW"/>
</dbReference>
<comment type="similarity">
    <text evidence="2">Belongs to the DNA polymerase delta/II small subunit family.</text>
</comment>
<dbReference type="eggNOG" id="KOG2732">
    <property type="taxonomic scope" value="Eukaryota"/>
</dbReference>
<dbReference type="InterPro" id="IPR040663">
    <property type="entry name" value="DNA_pol_D_N"/>
</dbReference>
<dbReference type="EC" id="2.7.7.7" evidence="3"/>
<gene>
    <name evidence="13" type="ORF">CTHT_0061470</name>
</gene>
<evidence type="ECO:0000256" key="8">
    <source>
        <dbReference type="ARBA" id="ARBA00023242"/>
    </source>
</evidence>
<dbReference type="GeneID" id="18260185"/>
<evidence type="ECO:0000313" key="14">
    <source>
        <dbReference type="Proteomes" id="UP000008066"/>
    </source>
</evidence>
<comment type="catalytic activity">
    <reaction evidence="9">
        <text>DNA(n) + a 2'-deoxyribonucleoside 5'-triphosphate = DNA(n+1) + diphosphate</text>
        <dbReference type="Rhea" id="RHEA:22508"/>
        <dbReference type="Rhea" id="RHEA-COMP:17339"/>
        <dbReference type="Rhea" id="RHEA-COMP:17340"/>
        <dbReference type="ChEBI" id="CHEBI:33019"/>
        <dbReference type="ChEBI" id="CHEBI:61560"/>
        <dbReference type="ChEBI" id="CHEBI:173112"/>
        <dbReference type="EC" id="2.7.7.7"/>
    </reaction>
</comment>
<keyword evidence="5" id="KW-0548">Nucleotidyltransferase</keyword>
<dbReference type="FunFam" id="3.60.21.50:FF:000006">
    <property type="entry name" value="DNA polymerase delta subunit 2, putative"/>
    <property type="match status" value="1"/>
</dbReference>
<feature type="region of interest" description="Disordered" evidence="10">
    <location>
        <begin position="359"/>
        <end position="391"/>
    </location>
</feature>
<dbReference type="OMA" id="HCILIGT"/>
<evidence type="ECO:0000256" key="9">
    <source>
        <dbReference type="ARBA" id="ARBA00049244"/>
    </source>
</evidence>
<comment type="subcellular location">
    <subcellularLocation>
        <location evidence="1">Nucleus</location>
    </subcellularLocation>
</comment>
<evidence type="ECO:0000256" key="7">
    <source>
        <dbReference type="ARBA" id="ARBA00022932"/>
    </source>
</evidence>
<dbReference type="PANTHER" id="PTHR10416">
    <property type="entry name" value="DNA POLYMERASE DELTA SUBUNIT 2"/>
    <property type="match status" value="1"/>
</dbReference>
<sequence>MVKLEEIADTTLLQKPSGDTQSPVERVESKYKPLYKFNLPRHRQYHQQYADIYFLRLTKLKPAVEAVAREAWEDTMIGGEIARRVERVLDVRQGQLCWMVGTVYMDMPLKPSVLEDISKDRWIGNPITTGHYFQDDGSGTTIMLEDDSGRIRLVGSRLQDFFLVTGCIIAVLGTENVNGEFEVIDLKFADLPPQPERWALTKPPSKGGRKNEDIEMADSKPSKKIAIVSGLEFSGYDTSHAMDLNLLLEFLLGDALTPSTQATELSQISRLIIAGNSMGDSTHNPSTTAYSRNPHVPPKPHVKKYGYDSSSFNPLPSQLLDQFLSTLLPTMPVTLLPGILDPATASYPQQPIHSAMFPRARTFGPTPKPPPPPPPPGKEAEAAQQEMQEEKEPGWFDAVTNPWEGEIEGWRFLGTGGQNLDDICKYIDSEDRLGMMEAMCRWRCTAPTAPDTLWAYPFQEDEPFTMLECPHVYFIGCQPQFGTRVIEGPQGQTVRLILVPSFASTREIVLVDAETLEVSTVKISTF</sequence>
<dbReference type="Proteomes" id="UP000008066">
    <property type="component" value="Unassembled WGS sequence"/>
</dbReference>
<keyword evidence="14" id="KW-1185">Reference proteome</keyword>
<evidence type="ECO:0000256" key="2">
    <source>
        <dbReference type="ARBA" id="ARBA00006035"/>
    </source>
</evidence>
<keyword evidence="8" id="KW-0539">Nucleus</keyword>
<keyword evidence="6" id="KW-0235">DNA replication</keyword>
<dbReference type="Gene3D" id="3.60.21.50">
    <property type="match status" value="1"/>
</dbReference>
<dbReference type="FunFam" id="2.40.50.430:FF:000002">
    <property type="entry name" value="DNA polymerase delta subunit"/>
    <property type="match status" value="1"/>
</dbReference>
<dbReference type="Pfam" id="PF04042">
    <property type="entry name" value="DNA_pol_E_B"/>
    <property type="match status" value="1"/>
</dbReference>
<dbReference type="Gene3D" id="2.40.50.430">
    <property type="match status" value="1"/>
</dbReference>
<evidence type="ECO:0000256" key="1">
    <source>
        <dbReference type="ARBA" id="ARBA00004123"/>
    </source>
</evidence>
<proteinExistence type="inferred from homology"/>
<evidence type="ECO:0000256" key="5">
    <source>
        <dbReference type="ARBA" id="ARBA00022695"/>
    </source>
</evidence>
<dbReference type="KEGG" id="cthr:CTHT_0061470"/>
<dbReference type="PANTHER" id="PTHR10416:SF0">
    <property type="entry name" value="DNA POLYMERASE DELTA SUBUNIT 2"/>
    <property type="match status" value="1"/>
</dbReference>
<evidence type="ECO:0000256" key="3">
    <source>
        <dbReference type="ARBA" id="ARBA00012417"/>
    </source>
</evidence>
<organism evidence="14">
    <name type="scientific">Chaetomium thermophilum (strain DSM 1495 / CBS 144.50 / IMI 039719)</name>
    <name type="common">Thermochaetoides thermophila</name>
    <dbReference type="NCBI Taxonomy" id="759272"/>
    <lineage>
        <taxon>Eukaryota</taxon>
        <taxon>Fungi</taxon>
        <taxon>Dikarya</taxon>
        <taxon>Ascomycota</taxon>
        <taxon>Pezizomycotina</taxon>
        <taxon>Sordariomycetes</taxon>
        <taxon>Sordariomycetidae</taxon>
        <taxon>Sordariales</taxon>
        <taxon>Chaetomiaceae</taxon>
        <taxon>Thermochaetoides</taxon>
    </lineage>
</organism>
<keyword evidence="4" id="KW-0808">Transferase</keyword>
<evidence type="ECO:0000256" key="4">
    <source>
        <dbReference type="ARBA" id="ARBA00022679"/>
    </source>
</evidence>
<feature type="compositionally biased region" description="Pro residues" evidence="10">
    <location>
        <begin position="366"/>
        <end position="377"/>
    </location>
</feature>
<feature type="region of interest" description="Disordered" evidence="10">
    <location>
        <begin position="279"/>
        <end position="299"/>
    </location>
</feature>
<dbReference type="RefSeq" id="XP_006696463.1">
    <property type="nucleotide sequence ID" value="XM_006696400.1"/>
</dbReference>
<dbReference type="InterPro" id="IPR024826">
    <property type="entry name" value="DNA_pol_delta/II_ssu"/>
</dbReference>
<accession>G0SFB6</accession>
<dbReference type="Pfam" id="PF18018">
    <property type="entry name" value="DNA_pol_D_N"/>
    <property type="match status" value="1"/>
</dbReference>
<dbReference type="GO" id="GO:0043625">
    <property type="term" value="C:delta DNA polymerase complex"/>
    <property type="evidence" value="ECO:0007669"/>
    <property type="project" value="TreeGrafter"/>
</dbReference>
<keyword evidence="7" id="KW-0239">DNA-directed DNA polymerase</keyword>